<protein>
    <recommendedName>
        <fullName evidence="3">Glycosyltransferase family 2 protein</fullName>
    </recommendedName>
</protein>
<dbReference type="Gene3D" id="3.90.550.10">
    <property type="entry name" value="Spore Coat Polysaccharide Biosynthesis Protein SpsA, Chain A"/>
    <property type="match status" value="1"/>
</dbReference>
<dbReference type="InterPro" id="IPR029044">
    <property type="entry name" value="Nucleotide-diphossugar_trans"/>
</dbReference>
<keyword evidence="2" id="KW-1185">Reference proteome</keyword>
<proteinExistence type="predicted"/>
<dbReference type="OrthoDB" id="1997677at2"/>
<accession>A0A2U8WFR8</accession>
<evidence type="ECO:0000313" key="2">
    <source>
        <dbReference type="Proteomes" id="UP000245444"/>
    </source>
</evidence>
<gene>
    <name evidence="1" type="ORF">DK419_00890</name>
</gene>
<reference evidence="1 2" key="1">
    <citation type="submission" date="2018-05" db="EMBL/GenBank/DDBJ databases">
        <title>Complete Genome Sequence of Methylobacterium sp. 17Sr1-28.</title>
        <authorList>
            <person name="Srinivasan S."/>
        </authorList>
    </citation>
    <scope>NUCLEOTIDE SEQUENCE [LARGE SCALE GENOMIC DNA]</scope>
    <source>
        <strain evidence="1 2">17Sr1-28</strain>
    </source>
</reference>
<dbReference type="CDD" id="cd00761">
    <property type="entry name" value="Glyco_tranf_GTA_type"/>
    <property type="match status" value="1"/>
</dbReference>
<dbReference type="AlphaFoldDB" id="A0A2U8WFR8"/>
<dbReference type="KEGG" id="mtea:DK419_00890"/>
<dbReference type="Pfam" id="PF13704">
    <property type="entry name" value="Glyco_tranf_2_4"/>
    <property type="match status" value="1"/>
</dbReference>
<dbReference type="EMBL" id="CP029553">
    <property type="protein sequence ID" value="AWN45065.1"/>
    <property type="molecule type" value="Genomic_DNA"/>
</dbReference>
<dbReference type="SUPFAM" id="SSF53448">
    <property type="entry name" value="Nucleotide-diphospho-sugar transferases"/>
    <property type="match status" value="1"/>
</dbReference>
<evidence type="ECO:0000313" key="1">
    <source>
        <dbReference type="EMBL" id="AWN45065.1"/>
    </source>
</evidence>
<dbReference type="Proteomes" id="UP000245444">
    <property type="component" value="Chromosome"/>
</dbReference>
<name>A0A2U8WFR8_9HYPH</name>
<organism evidence="1 2">
    <name type="scientific">Methylobacterium terrae</name>
    <dbReference type="NCBI Taxonomy" id="2202827"/>
    <lineage>
        <taxon>Bacteria</taxon>
        <taxon>Pseudomonadati</taxon>
        <taxon>Pseudomonadota</taxon>
        <taxon>Alphaproteobacteria</taxon>
        <taxon>Hyphomicrobiales</taxon>
        <taxon>Methylobacteriaceae</taxon>
        <taxon>Methylobacterium</taxon>
    </lineage>
</organism>
<dbReference type="Gene3D" id="1.25.40.10">
    <property type="entry name" value="Tetratricopeptide repeat domain"/>
    <property type="match status" value="1"/>
</dbReference>
<evidence type="ECO:0008006" key="3">
    <source>
        <dbReference type="Google" id="ProtNLM"/>
    </source>
</evidence>
<dbReference type="RefSeq" id="WP_109957437.1">
    <property type="nucleotide sequence ID" value="NZ_CP029553.1"/>
</dbReference>
<sequence>MMIQVEGRHLSIDSFMAELSHLLREGDTSKATGLLDKAAENCIQEPEVAFHIASTYCNIGQTAKSKSILDLLSKNKSHAIWMRATLDMSHVLIQEGDLLEAERLLWKAHQSERLNPWPIYRLIEIYDKKNELQNAEKAVRDFEELNGKGTDLLSQLFMGSAARHIFEQQRVDTTSLTRKTTIPSLSRCGMISMVKNEDDIFGASLRHHYALGIRNFCVVDNDSTDQTAAVVAQFREEHDDCFLLYINDPGKKHYQAKKMDVYGDAFVAAAKMDGKSIDWIFYLDADEFIAPLASKSNHDHHRRSSDLFEQALNDPTKHVLVFHWVHGVSSEVLDVTPANTHPFEVYDNFQEKVDPIVSKVALRTGLKPTQGNHTVDGDAPSIASYVNMAQAGWCLLHFPMRSVEQYRRKVINGAAANNSAPGLETAATHWKTYYEEYKMHGDNVFRQIVQNFIRNIRSSIPDRS</sequence>
<dbReference type="InterPro" id="IPR011990">
    <property type="entry name" value="TPR-like_helical_dom_sf"/>
</dbReference>
<dbReference type="SUPFAM" id="SSF48452">
    <property type="entry name" value="TPR-like"/>
    <property type="match status" value="1"/>
</dbReference>